<reference evidence="1" key="1">
    <citation type="submission" date="2020-11" db="EMBL/GenBank/DDBJ databases">
        <authorList>
            <person name="Tran Van P."/>
        </authorList>
    </citation>
    <scope>NUCLEOTIDE SEQUENCE</scope>
</reference>
<proteinExistence type="predicted"/>
<dbReference type="AlphaFoldDB" id="A0A7R9MA44"/>
<protein>
    <submittedName>
        <fullName evidence="1">Uncharacterized protein</fullName>
    </submittedName>
</protein>
<evidence type="ECO:0000313" key="2">
    <source>
        <dbReference type="Proteomes" id="UP000728032"/>
    </source>
</evidence>
<name>A0A7R9MA44_9ACAR</name>
<evidence type="ECO:0000313" key="1">
    <source>
        <dbReference type="EMBL" id="CAD7656430.1"/>
    </source>
</evidence>
<accession>A0A7R9MA44</accession>
<keyword evidence="2" id="KW-1185">Reference proteome</keyword>
<sequence length="195" mass="22555">MCDRIKEWWARHKGEKYSGTTNHCADMVERALIYGIDNGNNKDLRAFEKEKSAWLGRITQHSRPYYVYFWEPGRHGVGHCSLMLNDEFYISFWPKDEYGKAEYLSSASVESTTNTYAGDCKAEGGNPDITLEINLTKDMCDRIKEWWARHKGEMYLGTTNHCADMVERALTYGIGNGHNRFFPVDKHGLTRLPDQ</sequence>
<gene>
    <name evidence="1" type="ORF">ONB1V03_LOCUS13067</name>
</gene>
<organism evidence="1">
    <name type="scientific">Oppiella nova</name>
    <dbReference type="NCBI Taxonomy" id="334625"/>
    <lineage>
        <taxon>Eukaryota</taxon>
        <taxon>Metazoa</taxon>
        <taxon>Ecdysozoa</taxon>
        <taxon>Arthropoda</taxon>
        <taxon>Chelicerata</taxon>
        <taxon>Arachnida</taxon>
        <taxon>Acari</taxon>
        <taxon>Acariformes</taxon>
        <taxon>Sarcoptiformes</taxon>
        <taxon>Oribatida</taxon>
        <taxon>Brachypylina</taxon>
        <taxon>Oppioidea</taxon>
        <taxon>Oppiidae</taxon>
        <taxon>Oppiella</taxon>
    </lineage>
</organism>
<dbReference type="OrthoDB" id="6140501at2759"/>
<dbReference type="EMBL" id="CAJPVJ010011105">
    <property type="protein sequence ID" value="CAG2173617.1"/>
    <property type="molecule type" value="Genomic_DNA"/>
</dbReference>
<dbReference type="EMBL" id="OC925930">
    <property type="protein sequence ID" value="CAD7656430.1"/>
    <property type="molecule type" value="Genomic_DNA"/>
</dbReference>
<dbReference type="Proteomes" id="UP000728032">
    <property type="component" value="Unassembled WGS sequence"/>
</dbReference>